<dbReference type="RefSeq" id="WP_085092026.1">
    <property type="nucleotide sequence ID" value="NZ_FXAK01000010.1"/>
</dbReference>
<keyword evidence="1 3" id="KW-0807">Transducer</keyword>
<dbReference type="PANTHER" id="PTHR32089:SF112">
    <property type="entry name" value="LYSOZYME-LIKE PROTEIN-RELATED"/>
    <property type="match status" value="1"/>
</dbReference>
<dbReference type="InterPro" id="IPR004089">
    <property type="entry name" value="MCPsignal_dom"/>
</dbReference>
<evidence type="ECO:0000313" key="7">
    <source>
        <dbReference type="EMBL" id="SMF91392.1"/>
    </source>
</evidence>
<organism evidence="7 8">
    <name type="scientific">Azospirillum oryzae</name>
    <dbReference type="NCBI Taxonomy" id="286727"/>
    <lineage>
        <taxon>Bacteria</taxon>
        <taxon>Pseudomonadati</taxon>
        <taxon>Pseudomonadota</taxon>
        <taxon>Alphaproteobacteria</taxon>
        <taxon>Rhodospirillales</taxon>
        <taxon>Azospirillaceae</taxon>
        <taxon>Azospirillum</taxon>
    </lineage>
</organism>
<keyword evidence="4" id="KW-1133">Transmembrane helix</keyword>
<dbReference type="Proteomes" id="UP000192936">
    <property type="component" value="Unassembled WGS sequence"/>
</dbReference>
<dbReference type="PANTHER" id="PTHR32089">
    <property type="entry name" value="METHYL-ACCEPTING CHEMOTAXIS PROTEIN MCPB"/>
    <property type="match status" value="1"/>
</dbReference>
<dbReference type="SUPFAM" id="SSF58104">
    <property type="entry name" value="Methyl-accepting chemotaxis protein (MCP) signaling domain"/>
    <property type="match status" value="1"/>
</dbReference>
<keyword evidence="4" id="KW-0472">Membrane</keyword>
<dbReference type="Pfam" id="PF00015">
    <property type="entry name" value="MCPsignal"/>
    <property type="match status" value="1"/>
</dbReference>
<dbReference type="CDD" id="cd06225">
    <property type="entry name" value="HAMP"/>
    <property type="match status" value="1"/>
</dbReference>
<dbReference type="SMART" id="SM00304">
    <property type="entry name" value="HAMP"/>
    <property type="match status" value="1"/>
</dbReference>
<dbReference type="Gene3D" id="1.10.287.950">
    <property type="entry name" value="Methyl-accepting chemotaxis protein"/>
    <property type="match status" value="1"/>
</dbReference>
<dbReference type="Pfam" id="PF00672">
    <property type="entry name" value="HAMP"/>
    <property type="match status" value="1"/>
</dbReference>
<comment type="similarity">
    <text evidence="2">Belongs to the methyl-accepting chemotaxis (MCP) protein family.</text>
</comment>
<protein>
    <submittedName>
        <fullName evidence="7">Methyl-accepting chemotaxis protein</fullName>
    </submittedName>
</protein>
<evidence type="ECO:0000256" key="2">
    <source>
        <dbReference type="ARBA" id="ARBA00029447"/>
    </source>
</evidence>
<keyword evidence="4" id="KW-0812">Transmembrane</keyword>
<dbReference type="STRING" id="286727.SAMN02982917_0217"/>
<accession>A0A1X7HR06</accession>
<sequence>MALHRWFSDRKLVHKLLIPAVLLLAVMGSVVWTARSALVDLTASTSRVTDVVAGRLAAALAIQSAMGDAMDAESNALVGGTRERIDAAFATYKSNIGTALAAIDRLAAAYDAPADREAIAGIKSIVGEYERVSEKAVELARAYDTDSAIRVSIDVGRPVRQKLTAALTERVEHSLEETKHAEDRALALSSSVMARLYGVAGVGLLVAFGLFGAIIVAFVVRPLHRLVADMTAIADGNLAVEIQGAGRRDEVGLLARALQVFKSNGLAMRSLQEEREAQKLQAERDRQAAMRALADRFDADVQDVVQAVALAARHLRGNAETMTAIASRTTEQASSVAATTAQSSANVATVAAASEQLGSSIGEIGRQVNAAAAIARNAVEEGERTNALVGRLVEAAQRIGDVVSLIQNIASQTNLLALNATIEAARAGEAGKGFAVVAQEVKALATQTAQATEEIGSQIAEIQTVTDGTVTAIQTIGRTINDVDSIAGAIAAAVEQQTAATQEIGRNIQQAAQGTQLVTGSIAEVSSSAGQVGQAAGEVLGAADSLSRDSDRLRERIQAFIGEVRAA</sequence>
<evidence type="ECO:0000259" key="5">
    <source>
        <dbReference type="PROSITE" id="PS50111"/>
    </source>
</evidence>
<dbReference type="PRINTS" id="PR00260">
    <property type="entry name" value="CHEMTRNSDUCR"/>
</dbReference>
<dbReference type="GO" id="GO:0007165">
    <property type="term" value="P:signal transduction"/>
    <property type="evidence" value="ECO:0007669"/>
    <property type="project" value="UniProtKB-KW"/>
</dbReference>
<evidence type="ECO:0000256" key="4">
    <source>
        <dbReference type="SAM" id="Phobius"/>
    </source>
</evidence>
<evidence type="ECO:0000256" key="3">
    <source>
        <dbReference type="PROSITE-ProRule" id="PRU00284"/>
    </source>
</evidence>
<feature type="domain" description="HAMP" evidence="6">
    <location>
        <begin position="217"/>
        <end position="270"/>
    </location>
</feature>
<gene>
    <name evidence="7" type="ORF">SAMN02982917_0217</name>
</gene>
<reference evidence="7 8" key="1">
    <citation type="submission" date="2017-04" db="EMBL/GenBank/DDBJ databases">
        <authorList>
            <person name="Afonso C.L."/>
            <person name="Miller P.J."/>
            <person name="Scott M.A."/>
            <person name="Spackman E."/>
            <person name="Goraichik I."/>
            <person name="Dimitrov K.M."/>
            <person name="Suarez D.L."/>
            <person name="Swayne D.E."/>
        </authorList>
    </citation>
    <scope>NUCLEOTIDE SEQUENCE [LARGE SCALE GENOMIC DNA]</scope>
    <source>
        <strain evidence="7 8">A2P</strain>
    </source>
</reference>
<dbReference type="GO" id="GO:0006935">
    <property type="term" value="P:chemotaxis"/>
    <property type="evidence" value="ECO:0007669"/>
    <property type="project" value="InterPro"/>
</dbReference>
<feature type="transmembrane region" description="Helical" evidence="4">
    <location>
        <begin position="196"/>
        <end position="220"/>
    </location>
</feature>
<dbReference type="PROSITE" id="PS50885">
    <property type="entry name" value="HAMP"/>
    <property type="match status" value="1"/>
</dbReference>
<dbReference type="InterPro" id="IPR004090">
    <property type="entry name" value="Chemotax_Me-accpt_rcpt"/>
</dbReference>
<dbReference type="SMART" id="SM00283">
    <property type="entry name" value="MA"/>
    <property type="match status" value="1"/>
</dbReference>
<dbReference type="GO" id="GO:0016020">
    <property type="term" value="C:membrane"/>
    <property type="evidence" value="ECO:0007669"/>
    <property type="project" value="InterPro"/>
</dbReference>
<dbReference type="GO" id="GO:0004888">
    <property type="term" value="F:transmembrane signaling receptor activity"/>
    <property type="evidence" value="ECO:0007669"/>
    <property type="project" value="InterPro"/>
</dbReference>
<dbReference type="PROSITE" id="PS50111">
    <property type="entry name" value="CHEMOTAXIS_TRANSDUC_2"/>
    <property type="match status" value="1"/>
</dbReference>
<name>A0A1X7HR06_9PROT</name>
<dbReference type="OrthoDB" id="7345856at2"/>
<dbReference type="Gene3D" id="6.10.340.10">
    <property type="match status" value="1"/>
</dbReference>
<dbReference type="InterPro" id="IPR003660">
    <property type="entry name" value="HAMP_dom"/>
</dbReference>
<evidence type="ECO:0000259" key="6">
    <source>
        <dbReference type="PROSITE" id="PS50885"/>
    </source>
</evidence>
<dbReference type="AlphaFoldDB" id="A0A1X7HR06"/>
<evidence type="ECO:0000256" key="1">
    <source>
        <dbReference type="ARBA" id="ARBA00023224"/>
    </source>
</evidence>
<feature type="domain" description="Methyl-accepting transducer" evidence="5">
    <location>
        <begin position="311"/>
        <end position="547"/>
    </location>
</feature>
<proteinExistence type="inferred from homology"/>
<evidence type="ECO:0000313" key="8">
    <source>
        <dbReference type="Proteomes" id="UP000192936"/>
    </source>
</evidence>
<dbReference type="EMBL" id="FXAK01000010">
    <property type="protein sequence ID" value="SMF91392.1"/>
    <property type="molecule type" value="Genomic_DNA"/>
</dbReference>